<proteinExistence type="predicted"/>
<evidence type="ECO:0000313" key="8">
    <source>
        <dbReference type="Proteomes" id="UP000001351"/>
    </source>
</evidence>
<dbReference type="InterPro" id="IPR011009">
    <property type="entry name" value="Kinase-like_dom_sf"/>
</dbReference>
<dbReference type="GO" id="GO:0004674">
    <property type="term" value="F:protein serine/threonine kinase activity"/>
    <property type="evidence" value="ECO:0007669"/>
    <property type="project" value="TreeGrafter"/>
</dbReference>
<dbReference type="PANTHER" id="PTHR43289">
    <property type="entry name" value="MITOGEN-ACTIVATED PROTEIN KINASE KINASE KINASE 20-RELATED"/>
    <property type="match status" value="1"/>
</dbReference>
<feature type="domain" description="Protein kinase" evidence="6">
    <location>
        <begin position="15"/>
        <end position="283"/>
    </location>
</feature>
<gene>
    <name evidence="7" type="ordered locus">STAUR_1069</name>
</gene>
<keyword evidence="8" id="KW-1185">Reference proteome</keyword>
<dbReference type="HOGENOM" id="CLU_028595_1_0_7"/>
<keyword evidence="2" id="KW-0547">Nucleotide-binding</keyword>
<sequence length="445" mass="48525">MNPVSIPADFEIGPWRLLRLRGWGAYGVVYQVEHAGLEGPFALKLAIHAWDPRFEREGELLTRLRHPHVPRLQAQGQWTPPGGKVFPYLVMEWVEGVTLYEWAAAHPLTSRQALRLLAQVARALEATHAVQGVHRDVKGGNVLVRSDASVVLMDFGSGHYRGAPKLTHHMPPPGTAQYRSPESLRFQWEWRHDATAHYEAQPADDVYALGMTAYRLVTGRYPPSASRIEEGPEGARLIQTELIPPGEWATACPELEALIRQMVSLDPSRRGSAAEVARALERAARKAGRPADVPITSGPSRARNSKETRMGALRLGGWRLSGLAAALAVLLATGVWWTVEGVPSMAVQSFQEDAATGLADEALSSVEDGGAPAREPGGMGLDMPRKPFPGQSRPPCEKSEAEINGGCWGRLSDVAPPCGARSYEWNRGCYLPVLEPPRPATSAPR</sequence>
<name>E3FEP2_STIAD</name>
<dbReference type="Proteomes" id="UP000001351">
    <property type="component" value="Chromosome"/>
</dbReference>
<reference evidence="7 8" key="1">
    <citation type="journal article" date="2011" name="Mol. Biol. Evol.">
        <title>Comparative genomic analysis of fruiting body formation in Myxococcales.</title>
        <authorList>
            <person name="Huntley S."/>
            <person name="Hamann N."/>
            <person name="Wegener-Feldbrugge S."/>
            <person name="Treuner-Lange A."/>
            <person name="Kube M."/>
            <person name="Reinhardt R."/>
            <person name="Klages S."/>
            <person name="Muller R."/>
            <person name="Ronning C.M."/>
            <person name="Nierman W.C."/>
            <person name="Sogaard-Andersen L."/>
        </authorList>
    </citation>
    <scope>NUCLEOTIDE SEQUENCE [LARGE SCALE GENOMIC DNA]</scope>
    <source>
        <strain evidence="7 8">DW4/3-1</strain>
    </source>
</reference>
<dbReference type="EMBL" id="CP002271">
    <property type="protein sequence ID" value="ADO68873.1"/>
    <property type="molecule type" value="Genomic_DNA"/>
</dbReference>
<dbReference type="SMART" id="SM00220">
    <property type="entry name" value="S_TKc"/>
    <property type="match status" value="1"/>
</dbReference>
<evidence type="ECO:0000256" key="5">
    <source>
        <dbReference type="SAM" id="MobiDB-lite"/>
    </source>
</evidence>
<dbReference type="Pfam" id="PF00069">
    <property type="entry name" value="Pkinase"/>
    <property type="match status" value="1"/>
</dbReference>
<dbReference type="AlphaFoldDB" id="E3FEP2"/>
<evidence type="ECO:0000256" key="3">
    <source>
        <dbReference type="ARBA" id="ARBA00022777"/>
    </source>
</evidence>
<evidence type="ECO:0000256" key="1">
    <source>
        <dbReference type="ARBA" id="ARBA00022679"/>
    </source>
</evidence>
<dbReference type="CDD" id="cd14014">
    <property type="entry name" value="STKc_PknB_like"/>
    <property type="match status" value="1"/>
</dbReference>
<evidence type="ECO:0000259" key="6">
    <source>
        <dbReference type="PROSITE" id="PS50011"/>
    </source>
</evidence>
<dbReference type="STRING" id="378806.STAUR_1069"/>
<dbReference type="SUPFAM" id="SSF56112">
    <property type="entry name" value="Protein kinase-like (PK-like)"/>
    <property type="match status" value="1"/>
</dbReference>
<feature type="region of interest" description="Disordered" evidence="5">
    <location>
        <begin position="285"/>
        <end position="306"/>
    </location>
</feature>
<evidence type="ECO:0000256" key="2">
    <source>
        <dbReference type="ARBA" id="ARBA00022741"/>
    </source>
</evidence>
<dbReference type="Gene3D" id="3.30.200.20">
    <property type="entry name" value="Phosphorylase Kinase, domain 1"/>
    <property type="match status" value="1"/>
</dbReference>
<keyword evidence="3 7" id="KW-0418">Kinase</keyword>
<keyword evidence="1" id="KW-0808">Transferase</keyword>
<keyword evidence="4" id="KW-0067">ATP-binding</keyword>
<dbReference type="GO" id="GO:0005524">
    <property type="term" value="F:ATP binding"/>
    <property type="evidence" value="ECO:0007669"/>
    <property type="project" value="UniProtKB-KW"/>
</dbReference>
<dbReference type="KEGG" id="sur:STAUR_1069"/>
<evidence type="ECO:0000313" key="7">
    <source>
        <dbReference type="EMBL" id="ADO68873.1"/>
    </source>
</evidence>
<dbReference type="InterPro" id="IPR000719">
    <property type="entry name" value="Prot_kinase_dom"/>
</dbReference>
<organism evidence="7 8">
    <name type="scientific">Stigmatella aurantiaca (strain DW4/3-1)</name>
    <dbReference type="NCBI Taxonomy" id="378806"/>
    <lineage>
        <taxon>Bacteria</taxon>
        <taxon>Pseudomonadati</taxon>
        <taxon>Myxococcota</taxon>
        <taxon>Myxococcia</taxon>
        <taxon>Myxococcales</taxon>
        <taxon>Cystobacterineae</taxon>
        <taxon>Archangiaceae</taxon>
        <taxon>Stigmatella</taxon>
    </lineage>
</organism>
<dbReference type="eggNOG" id="COG0515">
    <property type="taxonomic scope" value="Bacteria"/>
</dbReference>
<accession>E3FEP2</accession>
<protein>
    <submittedName>
        <fullName evidence="7">Protein kinase</fullName>
    </submittedName>
</protein>
<evidence type="ECO:0000256" key="4">
    <source>
        <dbReference type="ARBA" id="ARBA00022840"/>
    </source>
</evidence>
<dbReference type="PROSITE" id="PS50011">
    <property type="entry name" value="PROTEIN_KINASE_DOM"/>
    <property type="match status" value="1"/>
</dbReference>
<dbReference type="RefSeq" id="WP_013374479.1">
    <property type="nucleotide sequence ID" value="NC_014623.1"/>
</dbReference>
<dbReference type="Gene3D" id="1.10.510.10">
    <property type="entry name" value="Transferase(Phosphotransferase) domain 1"/>
    <property type="match status" value="1"/>
</dbReference>
<dbReference type="PANTHER" id="PTHR43289:SF6">
    <property type="entry name" value="SERINE_THREONINE-PROTEIN KINASE NEKL-3"/>
    <property type="match status" value="1"/>
</dbReference>